<comment type="caution">
    <text evidence="3">The sequence shown here is derived from an EMBL/GenBank/DDBJ whole genome shotgun (WGS) entry which is preliminary data.</text>
</comment>
<dbReference type="AlphaFoldDB" id="A0A5B0EBG3"/>
<dbReference type="PRINTS" id="PR00412">
    <property type="entry name" value="EPOXHYDRLASE"/>
</dbReference>
<evidence type="ECO:0000259" key="2">
    <source>
        <dbReference type="Pfam" id="PF00561"/>
    </source>
</evidence>
<accession>A0A5B0EBG3</accession>
<gene>
    <name evidence="3" type="ORF">FQ154_10885</name>
</gene>
<feature type="region of interest" description="Disordered" evidence="1">
    <location>
        <begin position="103"/>
        <end position="124"/>
    </location>
</feature>
<dbReference type="OrthoDB" id="5195507at2"/>
<dbReference type="EMBL" id="VOBL01000010">
    <property type="protein sequence ID" value="KAA0976367.1"/>
    <property type="molecule type" value="Genomic_DNA"/>
</dbReference>
<evidence type="ECO:0000313" key="3">
    <source>
        <dbReference type="EMBL" id="KAA0976367.1"/>
    </source>
</evidence>
<dbReference type="Pfam" id="PF00561">
    <property type="entry name" value="Abhydrolase_1"/>
    <property type="match status" value="1"/>
</dbReference>
<dbReference type="InterPro" id="IPR029058">
    <property type="entry name" value="AB_hydrolase_fold"/>
</dbReference>
<dbReference type="SUPFAM" id="SSF53474">
    <property type="entry name" value="alpha/beta-Hydrolases"/>
    <property type="match status" value="1"/>
</dbReference>
<protein>
    <submittedName>
        <fullName evidence="3">Alpha/beta hydrolase</fullName>
    </submittedName>
</protein>
<dbReference type="PANTHER" id="PTHR43798:SF33">
    <property type="entry name" value="HYDROLASE, PUTATIVE (AFU_ORTHOLOGUE AFUA_2G14860)-RELATED"/>
    <property type="match status" value="1"/>
</dbReference>
<dbReference type="GO" id="GO:0016020">
    <property type="term" value="C:membrane"/>
    <property type="evidence" value="ECO:0007669"/>
    <property type="project" value="TreeGrafter"/>
</dbReference>
<reference evidence="3 4" key="1">
    <citation type="submission" date="2019-07" db="EMBL/GenBank/DDBJ databases">
        <title>Analysis of the biochemical properties, biological activity and biotechnological potential of siderophores and biosurfactants produced by Antarctic psychrotolerant bacteria.</title>
        <authorList>
            <person name="Styczynski M."/>
            <person name="Krucon T."/>
            <person name="Decewicz P."/>
            <person name="Dziewit L."/>
        </authorList>
    </citation>
    <scope>NUCLEOTIDE SEQUENCE [LARGE SCALE GENOMIC DNA]</scope>
    <source>
        <strain evidence="3 4">ANT_H27</strain>
    </source>
</reference>
<dbReference type="Gene3D" id="3.40.50.1820">
    <property type="entry name" value="alpha/beta hydrolase"/>
    <property type="match status" value="1"/>
</dbReference>
<proteinExistence type="predicted"/>
<dbReference type="PANTHER" id="PTHR43798">
    <property type="entry name" value="MONOACYLGLYCEROL LIPASE"/>
    <property type="match status" value="1"/>
</dbReference>
<evidence type="ECO:0000256" key="1">
    <source>
        <dbReference type="SAM" id="MobiDB-lite"/>
    </source>
</evidence>
<dbReference type="InterPro" id="IPR000639">
    <property type="entry name" value="Epox_hydrolase-like"/>
</dbReference>
<evidence type="ECO:0000313" key="4">
    <source>
        <dbReference type="Proteomes" id="UP000323856"/>
    </source>
</evidence>
<name>A0A5B0EBG3_9MICC</name>
<dbReference type="InterPro" id="IPR050266">
    <property type="entry name" value="AB_hydrolase_sf"/>
</dbReference>
<feature type="domain" description="AB hydrolase-1" evidence="2">
    <location>
        <begin position="63"/>
        <end position="320"/>
    </location>
</feature>
<organism evidence="3 4">
    <name type="scientific">Paeniglutamicibacter gangotriensis</name>
    <dbReference type="NCBI Taxonomy" id="254787"/>
    <lineage>
        <taxon>Bacteria</taxon>
        <taxon>Bacillati</taxon>
        <taxon>Actinomycetota</taxon>
        <taxon>Actinomycetes</taxon>
        <taxon>Micrococcales</taxon>
        <taxon>Micrococcaceae</taxon>
        <taxon>Paeniglutamicibacter</taxon>
    </lineage>
</organism>
<dbReference type="Proteomes" id="UP000323856">
    <property type="component" value="Unassembled WGS sequence"/>
</dbReference>
<keyword evidence="3" id="KW-0378">Hydrolase</keyword>
<sequence>MREPRCVCSTPPRPPTIKLGPMPVESQNEVPPHARRALQSTHVVHGSRLSTWTYPTAGRCRGVILAVHGFRGDHHGLTRVIEALPGYTVIVPDLPGFGASTPFSSVSRPDTQVEGGSEATPRHDADGYGEVIGALREQLGLGPETILLGHSFGTIVAANYLARHPGSFAELLLLNPICEPALAGNQALMSRAAGAYYAAGERLPAVLGEGLLRSRLITDAMTLAMLKSKDPAMRAYVFDQHRRYFSGFTSRSTLREAYASSITETVRDAAARINEPTLLVVGEQDELGSVKAQRSLARRFPRASIRVIGDVGHLIHYEKAAEAAALIEGFLASDHPWVTRGMPRVQYRERGVPGSQDKQ</sequence>
<dbReference type="GO" id="GO:0016787">
    <property type="term" value="F:hydrolase activity"/>
    <property type="evidence" value="ECO:0007669"/>
    <property type="project" value="UniProtKB-KW"/>
</dbReference>
<dbReference type="InterPro" id="IPR000073">
    <property type="entry name" value="AB_hydrolase_1"/>
</dbReference>